<dbReference type="STRING" id="319236.BST91_07090"/>
<dbReference type="Gene3D" id="3.40.50.2000">
    <property type="entry name" value="Glycogen Phosphorylase B"/>
    <property type="match status" value="2"/>
</dbReference>
<dbReference type="RefSeq" id="WP_042280413.1">
    <property type="nucleotide sequence ID" value="NZ_BBML01000010.1"/>
</dbReference>
<dbReference type="InterPro" id="IPR001296">
    <property type="entry name" value="Glyco_trans_1"/>
</dbReference>
<gene>
    <name evidence="2" type="ORF">JCM19294_940</name>
</gene>
<evidence type="ECO:0000313" key="3">
    <source>
        <dbReference type="Proteomes" id="UP000029221"/>
    </source>
</evidence>
<dbReference type="AlphaFoldDB" id="A0A090QS46"/>
<protein>
    <submittedName>
        <fullName evidence="2">Glycosyl transferase</fullName>
    </submittedName>
</protein>
<name>A0A090QS46_9FLAO</name>
<evidence type="ECO:0000259" key="1">
    <source>
        <dbReference type="Pfam" id="PF00534"/>
    </source>
</evidence>
<proteinExistence type="predicted"/>
<reference evidence="2" key="1">
    <citation type="journal article" date="2014" name="Genome Announc.">
        <title>Draft Genome Sequences of Marine Flavobacterium Nonlabens Strains NR17, NR24, NR27, NR32, NR33, and Ara13.</title>
        <authorList>
            <person name="Nakanishi M."/>
            <person name="Meirelles P."/>
            <person name="Suzuki R."/>
            <person name="Takatani N."/>
            <person name="Mino S."/>
            <person name="Suda W."/>
            <person name="Oshima K."/>
            <person name="Hattori M."/>
            <person name="Ohkuma M."/>
            <person name="Hosokawa M."/>
            <person name="Miyashita K."/>
            <person name="Thompson F.L."/>
            <person name="Niwa A."/>
            <person name="Sawabe T."/>
            <person name="Sawabe T."/>
        </authorList>
    </citation>
    <scope>NUCLEOTIDE SEQUENCE [LARGE SCALE GENOMIC DNA]</scope>
    <source>
        <strain evidence="2">JCM 19294</strain>
    </source>
</reference>
<organism evidence="2 3">
    <name type="scientific">Nonlabens tegetincola</name>
    <dbReference type="NCBI Taxonomy" id="323273"/>
    <lineage>
        <taxon>Bacteria</taxon>
        <taxon>Pseudomonadati</taxon>
        <taxon>Bacteroidota</taxon>
        <taxon>Flavobacteriia</taxon>
        <taxon>Flavobacteriales</taxon>
        <taxon>Flavobacteriaceae</taxon>
        <taxon>Nonlabens</taxon>
    </lineage>
</organism>
<sequence>MTRIVYIGNQLSGSGKSLTTIDTLAPLLKNLGYEVVTASSKQNKLLRLLEMVYTVYKNSSKTNYVLIDTYSTLNFWYAVIVARVCRTINLKYIPILHGGNLPQRLKSHPKTTLKFLNKAYKVVSPSDYLKDAFAKAITQKIVHIPNNIELQNYPFLHRQAAKPKLLWVRSFAHIYQPKMAVQVLHKLQSVYPNAELCMVGPDKDGSLEECKEMADSLGLSINFTGLLSKNEWISLSKQYDVFINTTNFDNLPVSLLEAMALGLPIVSTNVGGIPYIIKSGKNGLLCEAQDVNGMVSHIKALVDQPELASKLSKNARSYVQFYDWDQVQLLWKELLT</sequence>
<feature type="domain" description="Glycosyl transferase family 1" evidence="1">
    <location>
        <begin position="161"/>
        <end position="317"/>
    </location>
</feature>
<comment type="caution">
    <text evidence="2">The sequence shown here is derived from an EMBL/GenBank/DDBJ whole genome shotgun (WGS) entry which is preliminary data.</text>
</comment>
<dbReference type="Pfam" id="PF00534">
    <property type="entry name" value="Glycos_transf_1"/>
    <property type="match status" value="1"/>
</dbReference>
<dbReference type="Proteomes" id="UP000029221">
    <property type="component" value="Unassembled WGS sequence"/>
</dbReference>
<keyword evidence="2" id="KW-0808">Transferase</keyword>
<dbReference type="PANTHER" id="PTHR12526">
    <property type="entry name" value="GLYCOSYLTRANSFERASE"/>
    <property type="match status" value="1"/>
</dbReference>
<evidence type="ECO:0000313" key="2">
    <source>
        <dbReference type="EMBL" id="GAK98306.1"/>
    </source>
</evidence>
<dbReference type="GO" id="GO:0016757">
    <property type="term" value="F:glycosyltransferase activity"/>
    <property type="evidence" value="ECO:0007669"/>
    <property type="project" value="InterPro"/>
</dbReference>
<dbReference type="EMBL" id="BBML01000010">
    <property type="protein sequence ID" value="GAK98306.1"/>
    <property type="molecule type" value="Genomic_DNA"/>
</dbReference>
<dbReference type="PANTHER" id="PTHR12526:SF630">
    <property type="entry name" value="GLYCOSYLTRANSFERASE"/>
    <property type="match status" value="1"/>
</dbReference>
<dbReference type="eggNOG" id="COG0438">
    <property type="taxonomic scope" value="Bacteria"/>
</dbReference>
<accession>A0A090QS46</accession>
<keyword evidence="3" id="KW-1185">Reference proteome</keyword>
<dbReference type="SUPFAM" id="SSF53756">
    <property type="entry name" value="UDP-Glycosyltransferase/glycogen phosphorylase"/>
    <property type="match status" value="1"/>
</dbReference>
<dbReference type="CDD" id="cd03801">
    <property type="entry name" value="GT4_PimA-like"/>
    <property type="match status" value="1"/>
</dbReference>